<proteinExistence type="predicted"/>
<evidence type="ECO:0000313" key="1">
    <source>
        <dbReference type="EMBL" id="AGH16579.1"/>
    </source>
</evidence>
<protein>
    <submittedName>
        <fullName evidence="1">Uncharacterized protein</fullName>
    </submittedName>
</protein>
<dbReference type="RefSeq" id="WP_012778558.1">
    <property type="nucleotide sequence ID" value="NC_020549.1"/>
</dbReference>
<reference evidence="1 2" key="1">
    <citation type="journal article" date="2013" name="Genome Announc.">
        <title>Complete Genome Sequence of a Chinese Strain of 'Candidatus Liberibacter asiaticus'.</title>
        <authorList>
            <person name="Lin H."/>
            <person name="Han C.S."/>
            <person name="Liu B."/>
            <person name="Lou B."/>
            <person name="Bai X."/>
            <person name="Deng C."/>
            <person name="Civerolo E.L."/>
            <person name="Gupta G."/>
        </authorList>
    </citation>
    <scope>NUCLEOTIDE SEQUENCE [LARGE SCALE GENOMIC DNA]</scope>
    <source>
        <strain evidence="2">gxpsy</strain>
    </source>
</reference>
<evidence type="ECO:0000313" key="2">
    <source>
        <dbReference type="Proteomes" id="UP000011820"/>
    </source>
</evidence>
<dbReference type="EMBL" id="CP004005">
    <property type="protein sequence ID" value="AGH16579.1"/>
    <property type="molecule type" value="Genomic_DNA"/>
</dbReference>
<dbReference type="GeneID" id="93076579"/>
<sequence>MIKSTKDSNLKEAITNNRVEIANIRADMSGTSMKIQSEINNMSWKILTTMIGCSSAMLGTINQVLVLNVPTANSLQNWFLLSTNLSEC</sequence>
<accession>A0ABM5NE38</accession>
<gene>
    <name evidence="1" type="ORF">WSI_01035</name>
</gene>
<keyword evidence="2" id="KW-1185">Reference proteome</keyword>
<name>A0ABM5NE38_LIBAS</name>
<dbReference type="Proteomes" id="UP000011820">
    <property type="component" value="Chromosome"/>
</dbReference>
<organism evidence="1 2">
    <name type="scientific">Candidatus Liberibacter asiaticus str. gxpsy</name>
    <dbReference type="NCBI Taxonomy" id="1174529"/>
    <lineage>
        <taxon>Bacteria</taxon>
        <taxon>Pseudomonadati</taxon>
        <taxon>Pseudomonadota</taxon>
        <taxon>Alphaproteobacteria</taxon>
        <taxon>Hyphomicrobiales</taxon>
        <taxon>Rhizobiaceae</taxon>
        <taxon>Liberibacter</taxon>
    </lineage>
</organism>